<dbReference type="AlphaFoldDB" id="A0A124E0H0"/>
<organism evidence="1 2">
    <name type="scientific">Mycolicibacterium brisbanense</name>
    <dbReference type="NCBI Taxonomy" id="146020"/>
    <lineage>
        <taxon>Bacteria</taxon>
        <taxon>Bacillati</taxon>
        <taxon>Actinomycetota</taxon>
        <taxon>Actinomycetes</taxon>
        <taxon>Mycobacteriales</taxon>
        <taxon>Mycobacteriaceae</taxon>
        <taxon>Mycolicibacterium</taxon>
    </lineage>
</organism>
<dbReference type="STRING" id="146020.RMCB_4581"/>
<dbReference type="Proteomes" id="UP000069620">
    <property type="component" value="Unassembled WGS sequence"/>
</dbReference>
<protein>
    <recommendedName>
        <fullName evidence="3">Helix-turn-helix domain-containing protein</fullName>
    </recommendedName>
</protein>
<dbReference type="InterPro" id="IPR009061">
    <property type="entry name" value="DNA-bd_dom_put_sf"/>
</dbReference>
<gene>
    <name evidence="1" type="ORF">RMCB_4581</name>
</gene>
<dbReference type="RefSeq" id="WP_062830619.1">
    <property type="nucleotide sequence ID" value="NZ_BCSX01000040.1"/>
</dbReference>
<evidence type="ECO:0000313" key="2">
    <source>
        <dbReference type="Proteomes" id="UP000069620"/>
    </source>
</evidence>
<reference evidence="2" key="2">
    <citation type="submission" date="2016-02" db="EMBL/GenBank/DDBJ databases">
        <title>Draft genome sequence of five rapidly growing Mycobacterium species.</title>
        <authorList>
            <person name="Katahira K."/>
            <person name="Gotou Y."/>
            <person name="Iida K."/>
            <person name="Ogura Y."/>
            <person name="Hayashi T."/>
        </authorList>
    </citation>
    <scope>NUCLEOTIDE SEQUENCE [LARGE SCALE GENOMIC DNA]</scope>
    <source>
        <strain evidence="2">JCM15654</strain>
    </source>
</reference>
<evidence type="ECO:0008006" key="3">
    <source>
        <dbReference type="Google" id="ProtNLM"/>
    </source>
</evidence>
<dbReference type="OrthoDB" id="5524782at2"/>
<name>A0A124E0H0_9MYCO</name>
<comment type="caution">
    <text evidence="1">The sequence shown here is derived from an EMBL/GenBank/DDBJ whole genome shotgun (WGS) entry which is preliminary data.</text>
</comment>
<keyword evidence="2" id="KW-1185">Reference proteome</keyword>
<dbReference type="SUPFAM" id="SSF46955">
    <property type="entry name" value="Putative DNA-binding domain"/>
    <property type="match status" value="1"/>
</dbReference>
<sequence>MTTTTTTAAVAPEYLDEKQTAAKIGVKETSLRGDRHRGVGLPYVKIAHRIRYRVADIEAYLAANTVVPQRD</sequence>
<accession>A0A124E0H0</accession>
<reference evidence="2" key="1">
    <citation type="journal article" date="2016" name="Genome Announc.">
        <title>Draft Genome Sequences of Five Rapidly Growing Mycobacterium Species, M. thermoresistibile, M. fortuitum subsp. acetamidolyticum, M. canariasense, M. brisbanense, and M. novocastrense.</title>
        <authorList>
            <person name="Katahira K."/>
            <person name="Ogura Y."/>
            <person name="Gotoh Y."/>
            <person name="Hayashi T."/>
        </authorList>
    </citation>
    <scope>NUCLEOTIDE SEQUENCE [LARGE SCALE GENOMIC DNA]</scope>
    <source>
        <strain evidence="2">JCM15654</strain>
    </source>
</reference>
<proteinExistence type="predicted"/>
<evidence type="ECO:0000313" key="1">
    <source>
        <dbReference type="EMBL" id="GAS90485.1"/>
    </source>
</evidence>
<dbReference type="EMBL" id="BCSX01000040">
    <property type="protein sequence ID" value="GAS90485.1"/>
    <property type="molecule type" value="Genomic_DNA"/>
</dbReference>